<dbReference type="EMBL" id="NIRI02000013">
    <property type="protein sequence ID" value="KAG5453449.1"/>
    <property type="molecule type" value="Genomic_DNA"/>
</dbReference>
<evidence type="ECO:0000313" key="2">
    <source>
        <dbReference type="Proteomes" id="UP000286415"/>
    </source>
</evidence>
<protein>
    <submittedName>
        <fullName evidence="1">Uncharacterized protein</fullName>
    </submittedName>
</protein>
<gene>
    <name evidence="1" type="ORF">CSKR_100540</name>
</gene>
<proteinExistence type="predicted"/>
<keyword evidence="2" id="KW-1185">Reference proteome</keyword>
<dbReference type="AlphaFoldDB" id="A0A419PZQ9"/>
<sequence>MVNKSVGIFKKRSNIGQIEYLEVNASNTKVGEGSSPKTIAWLRLHPFGGHWYLKLRISSRPPKVDTDLKGHVEKVVDVDQKQQWFQKRALSNSNGDRQRRRDFPLNPGKLGDCGAAGCVGLDRMLLRNKKYGIRYKSFPISLG</sequence>
<dbReference type="Proteomes" id="UP000286415">
    <property type="component" value="Unassembled WGS sequence"/>
</dbReference>
<reference evidence="1 2" key="1">
    <citation type="journal article" date="2018" name="Biotechnol. Adv.">
        <title>Improved genomic resources and new bioinformatic workflow for the carcinogenic parasite Clonorchis sinensis: Biotechnological implications.</title>
        <authorList>
            <person name="Wang D."/>
            <person name="Korhonen P.K."/>
            <person name="Gasser R.B."/>
            <person name="Young N.D."/>
        </authorList>
    </citation>
    <scope>NUCLEOTIDE SEQUENCE [LARGE SCALE GENOMIC DNA]</scope>
    <source>
        <strain evidence="1">Cs-k2</strain>
    </source>
</reference>
<name>A0A419PZQ9_CLOSI</name>
<accession>A0A419PZQ9</accession>
<comment type="caution">
    <text evidence="1">The sequence shown here is derived from an EMBL/GenBank/DDBJ whole genome shotgun (WGS) entry which is preliminary data.</text>
</comment>
<reference evidence="1 2" key="2">
    <citation type="journal article" date="2021" name="Genomics">
        <title>High-quality reference genome for Clonorchis sinensis.</title>
        <authorList>
            <person name="Young N.D."/>
            <person name="Stroehlein A.J."/>
            <person name="Kinkar L."/>
            <person name="Wang T."/>
            <person name="Sohn W.M."/>
            <person name="Chang B.C.H."/>
            <person name="Kaur P."/>
            <person name="Weisz D."/>
            <person name="Dudchenko O."/>
            <person name="Aiden E.L."/>
            <person name="Korhonen P.K."/>
            <person name="Gasser R.B."/>
        </authorList>
    </citation>
    <scope>NUCLEOTIDE SEQUENCE [LARGE SCALE GENOMIC DNA]</scope>
    <source>
        <strain evidence="1">Cs-k2</strain>
    </source>
</reference>
<evidence type="ECO:0000313" key="1">
    <source>
        <dbReference type="EMBL" id="KAG5453449.1"/>
    </source>
</evidence>
<dbReference type="InParanoid" id="A0A419PZQ9"/>
<organism evidence="1 2">
    <name type="scientific">Clonorchis sinensis</name>
    <name type="common">Chinese liver fluke</name>
    <dbReference type="NCBI Taxonomy" id="79923"/>
    <lineage>
        <taxon>Eukaryota</taxon>
        <taxon>Metazoa</taxon>
        <taxon>Spiralia</taxon>
        <taxon>Lophotrochozoa</taxon>
        <taxon>Platyhelminthes</taxon>
        <taxon>Trematoda</taxon>
        <taxon>Digenea</taxon>
        <taxon>Opisthorchiida</taxon>
        <taxon>Opisthorchiata</taxon>
        <taxon>Opisthorchiidae</taxon>
        <taxon>Clonorchis</taxon>
    </lineage>
</organism>